<proteinExistence type="predicted"/>
<reference evidence="1" key="2">
    <citation type="journal article" date="2015" name="Data Brief">
        <title>Shoot transcriptome of the giant reed, Arundo donax.</title>
        <authorList>
            <person name="Barrero R.A."/>
            <person name="Guerrero F.D."/>
            <person name="Moolhuijzen P."/>
            <person name="Goolsby J.A."/>
            <person name="Tidwell J."/>
            <person name="Bellgard S.E."/>
            <person name="Bellgard M.I."/>
        </authorList>
    </citation>
    <scope>NUCLEOTIDE SEQUENCE</scope>
    <source>
        <tissue evidence="1">Shoot tissue taken approximately 20 cm above the soil surface</tissue>
    </source>
</reference>
<sequence length="26" mass="2960">MSYCYALFIDLFSVGHFNLSMQTGSK</sequence>
<reference evidence="1" key="1">
    <citation type="submission" date="2014-09" db="EMBL/GenBank/DDBJ databases">
        <authorList>
            <person name="Magalhaes I.L.F."/>
            <person name="Oliveira U."/>
            <person name="Santos F.R."/>
            <person name="Vidigal T.H.D.A."/>
            <person name="Brescovit A.D."/>
            <person name="Santos A.J."/>
        </authorList>
    </citation>
    <scope>NUCLEOTIDE SEQUENCE</scope>
    <source>
        <tissue evidence="1">Shoot tissue taken approximately 20 cm above the soil surface</tissue>
    </source>
</reference>
<organism evidence="1">
    <name type="scientific">Arundo donax</name>
    <name type="common">Giant reed</name>
    <name type="synonym">Donax arundinaceus</name>
    <dbReference type="NCBI Taxonomy" id="35708"/>
    <lineage>
        <taxon>Eukaryota</taxon>
        <taxon>Viridiplantae</taxon>
        <taxon>Streptophyta</taxon>
        <taxon>Embryophyta</taxon>
        <taxon>Tracheophyta</taxon>
        <taxon>Spermatophyta</taxon>
        <taxon>Magnoliopsida</taxon>
        <taxon>Liliopsida</taxon>
        <taxon>Poales</taxon>
        <taxon>Poaceae</taxon>
        <taxon>PACMAD clade</taxon>
        <taxon>Arundinoideae</taxon>
        <taxon>Arundineae</taxon>
        <taxon>Arundo</taxon>
    </lineage>
</organism>
<accession>A0A0A8YKG3</accession>
<evidence type="ECO:0000313" key="1">
    <source>
        <dbReference type="EMBL" id="JAD26048.1"/>
    </source>
</evidence>
<dbReference type="EMBL" id="GBRH01271847">
    <property type="protein sequence ID" value="JAD26048.1"/>
    <property type="molecule type" value="Transcribed_RNA"/>
</dbReference>
<dbReference type="AlphaFoldDB" id="A0A0A8YKG3"/>
<protein>
    <submittedName>
        <fullName evidence="1">Uncharacterized protein</fullName>
    </submittedName>
</protein>
<name>A0A0A8YKG3_ARUDO</name>